<dbReference type="PANTHER" id="PTHR23502">
    <property type="entry name" value="MAJOR FACILITATOR SUPERFAMILY"/>
    <property type="match status" value="1"/>
</dbReference>
<feature type="transmembrane region" description="Helical" evidence="10">
    <location>
        <begin position="17"/>
        <end position="35"/>
    </location>
</feature>
<dbReference type="Proteomes" id="UP000517694">
    <property type="component" value="Unassembled WGS sequence"/>
</dbReference>
<evidence type="ECO:0000256" key="5">
    <source>
        <dbReference type="ARBA" id="ARBA00022475"/>
    </source>
</evidence>
<evidence type="ECO:0000313" key="12">
    <source>
        <dbReference type="EMBL" id="MBC2865561.1"/>
    </source>
</evidence>
<reference evidence="12 13" key="1">
    <citation type="submission" date="2020-08" db="EMBL/GenBank/DDBJ databases">
        <title>Whole-Genome Sequence of French Clinical Streptomyces mexicanus Strain Q0842.</title>
        <authorList>
            <person name="Boxberger M."/>
            <person name="La Scola B."/>
        </authorList>
    </citation>
    <scope>NUCLEOTIDE SEQUENCE [LARGE SCALE GENOMIC DNA]</scope>
    <source>
        <strain evidence="12 13">Marseille-Q0842</strain>
    </source>
</reference>
<feature type="transmembrane region" description="Helical" evidence="10">
    <location>
        <begin position="144"/>
        <end position="163"/>
    </location>
</feature>
<feature type="transmembrane region" description="Helical" evidence="10">
    <location>
        <begin position="355"/>
        <end position="374"/>
    </location>
</feature>
<feature type="transmembrane region" description="Helical" evidence="10">
    <location>
        <begin position="175"/>
        <end position="195"/>
    </location>
</feature>
<organism evidence="12 13">
    <name type="scientific">Streptomyces mexicanus</name>
    <dbReference type="NCBI Taxonomy" id="178566"/>
    <lineage>
        <taxon>Bacteria</taxon>
        <taxon>Bacillati</taxon>
        <taxon>Actinomycetota</taxon>
        <taxon>Actinomycetes</taxon>
        <taxon>Kitasatosporales</taxon>
        <taxon>Streptomycetaceae</taxon>
        <taxon>Streptomyces</taxon>
    </lineage>
</organism>
<feature type="region of interest" description="Disordered" evidence="9">
    <location>
        <begin position="410"/>
        <end position="432"/>
    </location>
</feature>
<feature type="transmembrane region" description="Helical" evidence="10">
    <location>
        <begin position="318"/>
        <end position="343"/>
    </location>
</feature>
<feature type="transmembrane region" description="Helical" evidence="10">
    <location>
        <begin position="290"/>
        <end position="312"/>
    </location>
</feature>
<dbReference type="Gene3D" id="1.20.1720.10">
    <property type="entry name" value="Multidrug resistance protein D"/>
    <property type="match status" value="1"/>
</dbReference>
<feature type="transmembrane region" description="Helical" evidence="10">
    <location>
        <begin position="111"/>
        <end position="132"/>
    </location>
</feature>
<feature type="transmembrane region" description="Helical" evidence="10">
    <location>
        <begin position="55"/>
        <end position="74"/>
    </location>
</feature>
<dbReference type="SUPFAM" id="SSF103473">
    <property type="entry name" value="MFS general substrate transporter"/>
    <property type="match status" value="1"/>
</dbReference>
<comment type="subcellular location">
    <subcellularLocation>
        <location evidence="1">Cell membrane</location>
        <topology evidence="1">Multi-pass membrane protein</topology>
    </subcellularLocation>
</comment>
<dbReference type="PROSITE" id="PS50850">
    <property type="entry name" value="MFS"/>
    <property type="match status" value="1"/>
</dbReference>
<proteinExistence type="inferred from homology"/>
<protein>
    <submittedName>
        <fullName evidence="12">Multidrug effflux MFS transporter</fullName>
    </submittedName>
</protein>
<keyword evidence="8 10" id="KW-0472">Membrane</keyword>
<dbReference type="RefSeq" id="WP_185947239.1">
    <property type="nucleotide sequence ID" value="NZ_JACMHY010000003.1"/>
</dbReference>
<comment type="caution">
    <text evidence="12">The sequence shown here is derived from an EMBL/GenBank/DDBJ whole genome shotgun (WGS) entry which is preliminary data.</text>
</comment>
<evidence type="ECO:0000259" key="11">
    <source>
        <dbReference type="PROSITE" id="PS50850"/>
    </source>
</evidence>
<feature type="domain" description="Major facilitator superfamily (MFS) profile" evidence="11">
    <location>
        <begin position="20"/>
        <end position="405"/>
    </location>
</feature>
<feature type="transmembrane region" description="Helical" evidence="10">
    <location>
        <begin position="380"/>
        <end position="400"/>
    </location>
</feature>
<dbReference type="InterPro" id="IPR004812">
    <property type="entry name" value="Efflux_drug-R_Bcr/CmlA"/>
</dbReference>
<dbReference type="GO" id="GO:0005886">
    <property type="term" value="C:plasma membrane"/>
    <property type="evidence" value="ECO:0007669"/>
    <property type="project" value="UniProtKB-SubCell"/>
</dbReference>
<gene>
    <name evidence="12" type="ORF">H1R13_11275</name>
</gene>
<comment type="similarity">
    <text evidence="2">Belongs to the major facilitator superfamily. Bcr/CmlA family.</text>
</comment>
<dbReference type="InterPro" id="IPR036259">
    <property type="entry name" value="MFS_trans_sf"/>
</dbReference>
<sequence length="432" mass="43597">MSTPLTGPAHRQAHEPTALLTATLALLSFVLPLATDMYLPAFPKMADDLGTDASGVQLTLTAFLFGTALGQLLLGPLSDRYGRRRPILLGAAVCTLATALCAVAPDLPVLILLRFVTGFTGAAGLVVGRAVVSDVATGTVAARLFGVLMALGGIAPIVAPLAGGAVAGDAGGWRGVFWVLAGVSALMFLAALFFVPESLPEQRRRPGGARATVDALRCVLTDRAYVGYTLAFAFACGALFSYIAGSAFLLQNVLGFSVGQASVAFCLGALTATLSSAASTKLVDRYPPRLLLRVGLTVMLAATTAALLITLAGRLDRVPALGLIGIAFLGLGQVFGTATALAIERVPHAAGTGSALLGPLQGVLGGVASPLIGLGGDDTAVPLFTGMALCSLAALLALALTRRAAPLERSAGPAADDMDSPAAAAARPAPFT</sequence>
<dbReference type="InterPro" id="IPR011701">
    <property type="entry name" value="MFS"/>
</dbReference>
<name>A0A7X1HYU3_9ACTN</name>
<evidence type="ECO:0000256" key="6">
    <source>
        <dbReference type="ARBA" id="ARBA00022692"/>
    </source>
</evidence>
<dbReference type="InterPro" id="IPR020846">
    <property type="entry name" value="MFS_dom"/>
</dbReference>
<evidence type="ECO:0000256" key="9">
    <source>
        <dbReference type="SAM" id="MobiDB-lite"/>
    </source>
</evidence>
<dbReference type="GO" id="GO:1990961">
    <property type="term" value="P:xenobiotic detoxification by transmembrane export across the plasma membrane"/>
    <property type="evidence" value="ECO:0007669"/>
    <property type="project" value="InterPro"/>
</dbReference>
<dbReference type="AlphaFoldDB" id="A0A7X1HYU3"/>
<evidence type="ECO:0000256" key="8">
    <source>
        <dbReference type="ARBA" id="ARBA00023136"/>
    </source>
</evidence>
<evidence type="ECO:0000256" key="4">
    <source>
        <dbReference type="ARBA" id="ARBA00022448"/>
    </source>
</evidence>
<evidence type="ECO:0000256" key="1">
    <source>
        <dbReference type="ARBA" id="ARBA00004651"/>
    </source>
</evidence>
<dbReference type="NCBIfam" id="TIGR00710">
    <property type="entry name" value="efflux_Bcr_CflA"/>
    <property type="match status" value="1"/>
</dbReference>
<dbReference type="InterPro" id="IPR005829">
    <property type="entry name" value="Sugar_transporter_CS"/>
</dbReference>
<evidence type="ECO:0000256" key="7">
    <source>
        <dbReference type="ARBA" id="ARBA00022989"/>
    </source>
</evidence>
<feature type="transmembrane region" description="Helical" evidence="10">
    <location>
        <begin position="256"/>
        <end position="278"/>
    </location>
</feature>
<dbReference type="PANTHER" id="PTHR23502:SF132">
    <property type="entry name" value="POLYAMINE TRANSPORTER 2-RELATED"/>
    <property type="match status" value="1"/>
</dbReference>
<evidence type="ECO:0000313" key="13">
    <source>
        <dbReference type="Proteomes" id="UP000517694"/>
    </source>
</evidence>
<dbReference type="CDD" id="cd17320">
    <property type="entry name" value="MFS_MdfA_MDR_like"/>
    <property type="match status" value="1"/>
</dbReference>
<keyword evidence="4" id="KW-0813">Transport</keyword>
<feature type="compositionally biased region" description="Low complexity" evidence="9">
    <location>
        <begin position="411"/>
        <end position="432"/>
    </location>
</feature>
<keyword evidence="13" id="KW-1185">Reference proteome</keyword>
<dbReference type="PRINTS" id="PR01035">
    <property type="entry name" value="TCRTETA"/>
</dbReference>
<keyword evidence="5" id="KW-1003">Cell membrane</keyword>
<comment type="similarity">
    <text evidence="3">Belongs to the major facilitator superfamily. TCR/Tet family.</text>
</comment>
<dbReference type="EMBL" id="JACMHY010000003">
    <property type="protein sequence ID" value="MBC2865561.1"/>
    <property type="molecule type" value="Genomic_DNA"/>
</dbReference>
<feature type="transmembrane region" description="Helical" evidence="10">
    <location>
        <begin position="225"/>
        <end position="250"/>
    </location>
</feature>
<dbReference type="Pfam" id="PF07690">
    <property type="entry name" value="MFS_1"/>
    <property type="match status" value="1"/>
</dbReference>
<dbReference type="PROSITE" id="PS00216">
    <property type="entry name" value="SUGAR_TRANSPORT_1"/>
    <property type="match status" value="1"/>
</dbReference>
<accession>A0A7X1HYU3</accession>
<evidence type="ECO:0000256" key="2">
    <source>
        <dbReference type="ARBA" id="ARBA00006236"/>
    </source>
</evidence>
<keyword evidence="6 10" id="KW-0812">Transmembrane</keyword>
<dbReference type="GO" id="GO:0042910">
    <property type="term" value="F:xenobiotic transmembrane transporter activity"/>
    <property type="evidence" value="ECO:0007669"/>
    <property type="project" value="InterPro"/>
</dbReference>
<evidence type="ECO:0000256" key="10">
    <source>
        <dbReference type="SAM" id="Phobius"/>
    </source>
</evidence>
<dbReference type="InterPro" id="IPR001958">
    <property type="entry name" value="Tet-R_TetA/multi-R_MdtG-like"/>
</dbReference>
<evidence type="ECO:0000256" key="3">
    <source>
        <dbReference type="ARBA" id="ARBA00007520"/>
    </source>
</evidence>
<feature type="transmembrane region" description="Helical" evidence="10">
    <location>
        <begin position="86"/>
        <end position="105"/>
    </location>
</feature>
<keyword evidence="7 10" id="KW-1133">Transmembrane helix</keyword>